<dbReference type="Gene3D" id="3.30.70.120">
    <property type="match status" value="1"/>
</dbReference>
<dbReference type="PANTHER" id="PTHR23419:SF8">
    <property type="entry name" value="FI09726P"/>
    <property type="match status" value="1"/>
</dbReference>
<dbReference type="PANTHER" id="PTHR23419">
    <property type="entry name" value="DIVALENT CATION TOLERANCE CUTA-RELATED"/>
    <property type="match status" value="1"/>
</dbReference>
<evidence type="ECO:0000313" key="2">
    <source>
        <dbReference type="EMBL" id="QUX22632.1"/>
    </source>
</evidence>
<dbReference type="EMBL" id="CP074133">
    <property type="protein sequence ID" value="QUX22632.1"/>
    <property type="molecule type" value="Genomic_DNA"/>
</dbReference>
<dbReference type="SUPFAM" id="SSF54913">
    <property type="entry name" value="GlnB-like"/>
    <property type="match status" value="1"/>
</dbReference>
<organism evidence="2 3">
    <name type="scientific">Nocardiopsis changdeensis</name>
    <dbReference type="NCBI Taxonomy" id="2831969"/>
    <lineage>
        <taxon>Bacteria</taxon>
        <taxon>Bacillati</taxon>
        <taxon>Actinomycetota</taxon>
        <taxon>Actinomycetes</taxon>
        <taxon>Streptosporangiales</taxon>
        <taxon>Nocardiopsidaceae</taxon>
        <taxon>Nocardiopsis</taxon>
    </lineage>
</organism>
<gene>
    <name evidence="2" type="ORF">KGD84_30800</name>
</gene>
<keyword evidence="3" id="KW-1185">Reference proteome</keyword>
<reference evidence="2 3" key="1">
    <citation type="submission" date="2021-05" db="EMBL/GenBank/DDBJ databases">
        <title>Direct Submission.</title>
        <authorList>
            <person name="Li K."/>
            <person name="Gao J."/>
        </authorList>
    </citation>
    <scope>NUCLEOTIDE SEQUENCE [LARGE SCALE GENOMIC DNA]</scope>
    <source>
        <strain evidence="2 3">Mg02</strain>
    </source>
</reference>
<comment type="similarity">
    <text evidence="1">Belongs to the CutA family.</text>
</comment>
<dbReference type="Proteomes" id="UP000676079">
    <property type="component" value="Chromosome"/>
</dbReference>
<dbReference type="RefSeq" id="WP_220563849.1">
    <property type="nucleotide sequence ID" value="NZ_CP074133.1"/>
</dbReference>
<dbReference type="InterPro" id="IPR004323">
    <property type="entry name" value="Ion_tolerance_CutA"/>
</dbReference>
<accession>A0ABX8BKT8</accession>
<dbReference type="InterPro" id="IPR015867">
    <property type="entry name" value="N-reg_PII/ATP_PRibTrfase_C"/>
</dbReference>
<dbReference type="Pfam" id="PF03091">
    <property type="entry name" value="CutA1"/>
    <property type="match status" value="1"/>
</dbReference>
<evidence type="ECO:0000313" key="3">
    <source>
        <dbReference type="Proteomes" id="UP000676079"/>
    </source>
</evidence>
<protein>
    <submittedName>
        <fullName evidence="2">Divalent-cation tolerance protein CutA</fullName>
    </submittedName>
</protein>
<dbReference type="InterPro" id="IPR011322">
    <property type="entry name" value="N-reg_PII-like_a/b"/>
</dbReference>
<proteinExistence type="inferred from homology"/>
<sequence length="119" mass="12999">MPNTPGAVRVEITVDTRENADRLAETAVGRRLAACAQVGGPVTSHYRWEGEAHRDQEWTVVFKTAQDRLDELTAHIVREHPYDVPEVVAVPVVGGEPAYLAWVVDETRPDADGERGAAG</sequence>
<name>A0ABX8BKT8_9ACTN</name>
<evidence type="ECO:0000256" key="1">
    <source>
        <dbReference type="ARBA" id="ARBA00010169"/>
    </source>
</evidence>